<dbReference type="InterPro" id="IPR016161">
    <property type="entry name" value="Ald_DH/histidinol_DH"/>
</dbReference>
<proteinExistence type="predicted"/>
<evidence type="ECO:0000313" key="4">
    <source>
        <dbReference type="Proteomes" id="UP000021210"/>
    </source>
</evidence>
<gene>
    <name evidence="3" type="ORF">I542_3005</name>
</gene>
<dbReference type="InterPro" id="IPR015590">
    <property type="entry name" value="Aldehyde_DH_dom"/>
</dbReference>
<reference evidence="3 4" key="1">
    <citation type="submission" date="2013-12" db="EMBL/GenBank/DDBJ databases">
        <authorList>
            <person name="Zelazny A."/>
            <person name="Olivier K."/>
            <person name="Holland S."/>
            <person name="Lenaerts A."/>
            <person name="Ordway D."/>
            <person name="DeGroote M.A."/>
            <person name="Parker T."/>
            <person name="Sizemore C."/>
            <person name="Tallon L.J."/>
            <person name="Sadzewicz L.K."/>
            <person name="Sengamalay N."/>
            <person name="Fraser C.M."/>
            <person name="Hine E."/>
            <person name="Shefchek K.A."/>
            <person name="Das S.P."/>
            <person name="Tettelin H."/>
        </authorList>
    </citation>
    <scope>NUCLEOTIDE SEQUENCE [LARGE SCALE GENOMIC DNA]</scope>
    <source>
        <strain evidence="3 4">1948</strain>
    </source>
</reference>
<dbReference type="SUPFAM" id="SSF53720">
    <property type="entry name" value="ALDH-like"/>
    <property type="match status" value="1"/>
</dbReference>
<dbReference type="GO" id="GO:0016491">
    <property type="term" value="F:oxidoreductase activity"/>
    <property type="evidence" value="ECO:0007669"/>
    <property type="project" value="UniProtKB-KW"/>
</dbReference>
<evidence type="ECO:0000313" key="3">
    <source>
        <dbReference type="EMBL" id="EUA62850.1"/>
    </source>
</evidence>
<sequence length="145" mass="15334">MNWTDPSDIPGIVAQLAKAQPSWERLGPEGRGQVLARFAQWLIDNTGRIEAQLIAETGKSKIDGGIEIPSILAIIAYYAPKAAEFLAPESRPRVLDCHEHQEDHRAPAAPQGGGGHLAVELSCGTGLLGCDPSTVGGLFSLTQAV</sequence>
<dbReference type="EMBL" id="JAOH01000002">
    <property type="protein sequence ID" value="EUA62850.1"/>
    <property type="molecule type" value="Genomic_DNA"/>
</dbReference>
<name>A0A829QJR0_9MYCO</name>
<dbReference type="Gene3D" id="3.40.605.10">
    <property type="entry name" value="Aldehyde Dehydrogenase, Chain A, domain 1"/>
    <property type="match status" value="1"/>
</dbReference>
<dbReference type="Proteomes" id="UP000021210">
    <property type="component" value="Unassembled WGS sequence"/>
</dbReference>
<comment type="caution">
    <text evidence="3">The sequence shown here is derived from an EMBL/GenBank/DDBJ whole genome shotgun (WGS) entry which is preliminary data.</text>
</comment>
<keyword evidence="1" id="KW-0560">Oxidoreductase</keyword>
<organism evidence="3 4">
    <name type="scientific">Mycobacteroides abscessus 1948</name>
    <dbReference type="NCBI Taxonomy" id="1299323"/>
    <lineage>
        <taxon>Bacteria</taxon>
        <taxon>Bacillati</taxon>
        <taxon>Actinomycetota</taxon>
        <taxon>Actinomycetes</taxon>
        <taxon>Mycobacteriales</taxon>
        <taxon>Mycobacteriaceae</taxon>
        <taxon>Mycobacteroides</taxon>
        <taxon>Mycobacteroides abscessus</taxon>
    </lineage>
</organism>
<evidence type="ECO:0000259" key="2">
    <source>
        <dbReference type="Pfam" id="PF00171"/>
    </source>
</evidence>
<accession>A0A829QJR0</accession>
<evidence type="ECO:0000256" key="1">
    <source>
        <dbReference type="ARBA" id="ARBA00023002"/>
    </source>
</evidence>
<protein>
    <submittedName>
        <fullName evidence="3">Aldehyde dehydrogenase family protein</fullName>
    </submittedName>
</protein>
<dbReference type="Pfam" id="PF00171">
    <property type="entry name" value="Aldedh"/>
    <property type="match status" value="1"/>
</dbReference>
<dbReference type="InterPro" id="IPR016162">
    <property type="entry name" value="Ald_DH_N"/>
</dbReference>
<feature type="domain" description="Aldehyde dehydrogenase" evidence="2">
    <location>
        <begin position="6"/>
        <end position="92"/>
    </location>
</feature>
<dbReference type="AlphaFoldDB" id="A0A829QJR0"/>